<dbReference type="InterPro" id="IPR029018">
    <property type="entry name" value="Hex-like_dom2"/>
</dbReference>
<proteinExistence type="inferred from homology"/>
<dbReference type="PRINTS" id="PR00738">
    <property type="entry name" value="GLHYDRLASE20"/>
</dbReference>
<dbReference type="SUPFAM" id="SSF51445">
    <property type="entry name" value="(Trans)glycosidases"/>
    <property type="match status" value="1"/>
</dbReference>
<evidence type="ECO:0000256" key="6">
    <source>
        <dbReference type="SAM" id="SignalP"/>
    </source>
</evidence>
<feature type="chain" id="PRO_5037034547" description="beta-N-acetylhexosaminidase" evidence="6">
    <location>
        <begin position="21"/>
        <end position="707"/>
    </location>
</feature>
<evidence type="ECO:0000259" key="8">
    <source>
        <dbReference type="Pfam" id="PF02838"/>
    </source>
</evidence>
<reference evidence="9" key="1">
    <citation type="submission" date="2021-04" db="EMBL/GenBank/DDBJ databases">
        <title>Luteolibacter sp. 32A isolated from the skin of an Anderson's salamander (Ambystoma andersonii).</title>
        <authorList>
            <person name="Spergser J."/>
            <person name="Busse H.-J."/>
        </authorList>
    </citation>
    <scope>NUCLEOTIDE SEQUENCE</scope>
    <source>
        <strain evidence="9">32A</strain>
    </source>
</reference>
<dbReference type="Gene3D" id="3.20.20.80">
    <property type="entry name" value="Glycosidases"/>
    <property type="match status" value="1"/>
</dbReference>
<keyword evidence="5" id="KW-0326">Glycosidase</keyword>
<dbReference type="GO" id="GO:0004563">
    <property type="term" value="F:beta-N-acetylhexosaminidase activity"/>
    <property type="evidence" value="ECO:0007669"/>
    <property type="project" value="UniProtKB-EC"/>
</dbReference>
<dbReference type="Gene3D" id="3.30.379.10">
    <property type="entry name" value="Chitobiase/beta-hexosaminidase domain 2-like"/>
    <property type="match status" value="1"/>
</dbReference>
<comment type="similarity">
    <text evidence="2">Belongs to the glycosyl hydrolase 20 family.</text>
</comment>
<dbReference type="PANTHER" id="PTHR22600:SF57">
    <property type="entry name" value="BETA-N-ACETYLHEXOSAMINIDASE"/>
    <property type="match status" value="1"/>
</dbReference>
<evidence type="ECO:0000256" key="3">
    <source>
        <dbReference type="ARBA" id="ARBA00012663"/>
    </source>
</evidence>
<dbReference type="SUPFAM" id="SSF55545">
    <property type="entry name" value="beta-N-acetylhexosaminidase-like domain"/>
    <property type="match status" value="1"/>
</dbReference>
<keyword evidence="10" id="KW-1185">Reference proteome</keyword>
<feature type="signal peptide" evidence="6">
    <location>
        <begin position="1"/>
        <end position="20"/>
    </location>
</feature>
<name>A0A975IYY7_9BACT</name>
<gene>
    <name evidence="9" type="ORF">KBB96_17385</name>
</gene>
<dbReference type="EMBL" id="CP073100">
    <property type="protein sequence ID" value="QUE50624.1"/>
    <property type="molecule type" value="Genomic_DNA"/>
</dbReference>
<protein>
    <recommendedName>
        <fullName evidence="3">beta-N-acetylhexosaminidase</fullName>
        <ecNumber evidence="3">3.2.1.52</ecNumber>
    </recommendedName>
</protein>
<dbReference type="InterPro" id="IPR017853">
    <property type="entry name" value="GH"/>
</dbReference>
<evidence type="ECO:0000256" key="2">
    <source>
        <dbReference type="ARBA" id="ARBA00006285"/>
    </source>
</evidence>
<dbReference type="AlphaFoldDB" id="A0A975IYY7"/>
<dbReference type="Proteomes" id="UP000676169">
    <property type="component" value="Chromosome"/>
</dbReference>
<evidence type="ECO:0000313" key="9">
    <source>
        <dbReference type="EMBL" id="QUE50624.1"/>
    </source>
</evidence>
<dbReference type="RefSeq" id="WP_211630764.1">
    <property type="nucleotide sequence ID" value="NZ_CP073100.1"/>
</dbReference>
<evidence type="ECO:0000256" key="4">
    <source>
        <dbReference type="ARBA" id="ARBA00022801"/>
    </source>
</evidence>
<evidence type="ECO:0000313" key="10">
    <source>
        <dbReference type="Proteomes" id="UP000676169"/>
    </source>
</evidence>
<comment type="catalytic activity">
    <reaction evidence="1">
        <text>Hydrolysis of terminal non-reducing N-acetyl-D-hexosamine residues in N-acetyl-beta-D-hexosaminides.</text>
        <dbReference type="EC" id="3.2.1.52"/>
    </reaction>
</comment>
<dbReference type="Pfam" id="PF02838">
    <property type="entry name" value="Glyco_hydro_20b"/>
    <property type="match status" value="1"/>
</dbReference>
<keyword evidence="6" id="KW-0732">Signal</keyword>
<dbReference type="Pfam" id="PF00728">
    <property type="entry name" value="Glyco_hydro_20"/>
    <property type="match status" value="1"/>
</dbReference>
<dbReference type="GO" id="GO:0016020">
    <property type="term" value="C:membrane"/>
    <property type="evidence" value="ECO:0007669"/>
    <property type="project" value="TreeGrafter"/>
</dbReference>
<dbReference type="PANTHER" id="PTHR22600">
    <property type="entry name" value="BETA-HEXOSAMINIDASE"/>
    <property type="match status" value="1"/>
</dbReference>
<dbReference type="InterPro" id="IPR015883">
    <property type="entry name" value="Glyco_hydro_20_cat"/>
</dbReference>
<dbReference type="GO" id="GO:0005975">
    <property type="term" value="P:carbohydrate metabolic process"/>
    <property type="evidence" value="ECO:0007669"/>
    <property type="project" value="InterPro"/>
</dbReference>
<feature type="domain" description="Glycoside hydrolase family 20 catalytic" evidence="7">
    <location>
        <begin position="174"/>
        <end position="272"/>
    </location>
</feature>
<feature type="domain" description="Beta-hexosaminidase bacterial type N-terminal" evidence="8">
    <location>
        <begin position="41"/>
        <end position="171"/>
    </location>
</feature>
<dbReference type="KEGG" id="lamb:KBB96_17385"/>
<dbReference type="EC" id="3.2.1.52" evidence="3"/>
<sequence length="707" mass="78250">MNRRLLYLSLLLPLLAPLHAAKTPAAWTTPVPPEQLAQAKTALIPFPQDVRWGQGDWKPGAETAIVFPGKQQDDLAPALRELAAIFSSKGLKTTNAPANDTPASQPGRISLAIQQGVVAKAEGYTLSITADGIVLRGNDAAGAYHGVQTLRQLLRGDKGGVLAQQAVIRDWPAFGLRGFMHDTGRNFQTVESLKEQLDRFAAYKLNVFHWHLTDNPAWRIECHAYPQLNDPKFQTRDKSDIYSYAQIREVIAYAKARHITIIPELDMPGHSAFFDRAFGFSMGSDQGMNVLEKLIAEFCQEIPVADCPYLHIGSDEVKIKDPQQFMTRMLKAVRNAGRKPLVWSPGLKADDQAIRQLWGDEGVNHSDKGASPFVDSAGGYLNGYDPLITVQRYFFRQPAHLAQGNGKALGGILCCWPDIRVADKANIFRHNAVWPGMLAFAEAFWHGRPSDAGGLYSVQPAPASPQGKAYREFENRLAAHRDGYFAGQPFPFVKTSQLSWQVLGPIPRGKDEPGDKAFEPETKIEPSYTIGTTSHAWKPATGGTIMLSDRGKEGVLPRAGISTAYALTYVHAKEARTIDAWIGFETATRSNRQCGGIPETGKWDAFGAQVWINDQPLPAPAWKNPGKHKHLSPTWFAPANEEPLEDEELYWTREPSKVELKSGWNKVLLRVPFGYGGQNWSFTFIPVKPSGGRWIEDESVKVNAEKK</sequence>
<keyword evidence="4" id="KW-0378">Hydrolase</keyword>
<evidence type="ECO:0000256" key="5">
    <source>
        <dbReference type="ARBA" id="ARBA00023295"/>
    </source>
</evidence>
<evidence type="ECO:0000259" key="7">
    <source>
        <dbReference type="Pfam" id="PF00728"/>
    </source>
</evidence>
<evidence type="ECO:0000256" key="1">
    <source>
        <dbReference type="ARBA" id="ARBA00001231"/>
    </source>
</evidence>
<dbReference type="InterPro" id="IPR025705">
    <property type="entry name" value="Beta_hexosaminidase_sua/sub"/>
</dbReference>
<organism evidence="9 10">
    <name type="scientific">Luteolibacter ambystomatis</name>
    <dbReference type="NCBI Taxonomy" id="2824561"/>
    <lineage>
        <taxon>Bacteria</taxon>
        <taxon>Pseudomonadati</taxon>
        <taxon>Verrucomicrobiota</taxon>
        <taxon>Verrucomicrobiia</taxon>
        <taxon>Verrucomicrobiales</taxon>
        <taxon>Verrucomicrobiaceae</taxon>
        <taxon>Luteolibacter</taxon>
    </lineage>
</organism>
<dbReference type="InterPro" id="IPR015882">
    <property type="entry name" value="HEX_bac_N"/>
</dbReference>
<dbReference type="GO" id="GO:0030203">
    <property type="term" value="P:glycosaminoglycan metabolic process"/>
    <property type="evidence" value="ECO:0007669"/>
    <property type="project" value="TreeGrafter"/>
</dbReference>
<accession>A0A975IYY7</accession>